<protein>
    <submittedName>
        <fullName evidence="2">Uncharacterized protein</fullName>
    </submittedName>
</protein>
<keyword evidence="3" id="KW-1185">Reference proteome</keyword>
<dbReference type="Pfam" id="PF20174">
    <property type="entry name" value="DUF6540"/>
    <property type="match status" value="1"/>
</dbReference>
<name>A0A4R0RER3_9APHY</name>
<dbReference type="EMBL" id="RWJN01000170">
    <property type="protein sequence ID" value="TCD65646.1"/>
    <property type="molecule type" value="Genomic_DNA"/>
</dbReference>
<dbReference type="OrthoDB" id="3185595at2759"/>
<dbReference type="AlphaFoldDB" id="A0A4R0RER3"/>
<evidence type="ECO:0000313" key="2">
    <source>
        <dbReference type="EMBL" id="TCD65646.1"/>
    </source>
</evidence>
<organism evidence="2 3">
    <name type="scientific">Steccherinum ochraceum</name>
    <dbReference type="NCBI Taxonomy" id="92696"/>
    <lineage>
        <taxon>Eukaryota</taxon>
        <taxon>Fungi</taxon>
        <taxon>Dikarya</taxon>
        <taxon>Basidiomycota</taxon>
        <taxon>Agaricomycotina</taxon>
        <taxon>Agaricomycetes</taxon>
        <taxon>Polyporales</taxon>
        <taxon>Steccherinaceae</taxon>
        <taxon>Steccherinum</taxon>
    </lineage>
</organism>
<dbReference type="InterPro" id="IPR046670">
    <property type="entry name" value="DUF6540"/>
</dbReference>
<comment type="caution">
    <text evidence="2">The sequence shown here is derived from an EMBL/GenBank/DDBJ whole genome shotgun (WGS) entry which is preliminary data.</text>
</comment>
<evidence type="ECO:0000256" key="1">
    <source>
        <dbReference type="SAM" id="MobiDB-lite"/>
    </source>
</evidence>
<accession>A0A4R0RER3</accession>
<sequence>MSFSVQPGPVRSLPPRNAHSELAVPSPPSTSTPGMIFSIVAMEICTLPVPNFQPLTYALLSRHARLQCHRTFMTNHFWLVWYRARSSVTPKHWSLFMTYDTDEQAIGTAYQAAGDGYGSGQFTTSILLGVQLKGARGAHSYEDRLYLGTVPDSFTSNGMMKEYCDAATDLINEGNAARIVGESNCHDWCLVVIRGLEDARCLRQGTWERARRCPRIG</sequence>
<evidence type="ECO:0000313" key="3">
    <source>
        <dbReference type="Proteomes" id="UP000292702"/>
    </source>
</evidence>
<feature type="region of interest" description="Disordered" evidence="1">
    <location>
        <begin position="1"/>
        <end position="30"/>
    </location>
</feature>
<dbReference type="Proteomes" id="UP000292702">
    <property type="component" value="Unassembled WGS sequence"/>
</dbReference>
<proteinExistence type="predicted"/>
<gene>
    <name evidence="2" type="ORF">EIP91_002414</name>
</gene>
<reference evidence="2 3" key="1">
    <citation type="submission" date="2018-11" db="EMBL/GenBank/DDBJ databases">
        <title>Genome assembly of Steccherinum ochraceum LE-BIN_3174, the white-rot fungus of the Steccherinaceae family (The Residual Polyporoid clade, Polyporales, Basidiomycota).</title>
        <authorList>
            <person name="Fedorova T.V."/>
            <person name="Glazunova O.A."/>
            <person name="Landesman E.O."/>
            <person name="Moiseenko K.V."/>
            <person name="Psurtseva N.V."/>
            <person name="Savinova O.S."/>
            <person name="Shakhova N.V."/>
            <person name="Tyazhelova T.V."/>
            <person name="Vasina D.V."/>
        </authorList>
    </citation>
    <scope>NUCLEOTIDE SEQUENCE [LARGE SCALE GENOMIC DNA]</scope>
    <source>
        <strain evidence="2 3">LE-BIN_3174</strain>
    </source>
</reference>